<evidence type="ECO:0008006" key="4">
    <source>
        <dbReference type="Google" id="ProtNLM"/>
    </source>
</evidence>
<dbReference type="InterPro" id="IPR013780">
    <property type="entry name" value="Glyco_hydro_b"/>
</dbReference>
<sequence>MSKHLAALAVTTALLAGSAVAPAVAAESSAGTEIAVGSQVTNSISDHAVGVDTPFWNENLLRDDTPELIRRAGIRTLSFDAGWPSDLYHFQNGGSLGQDPTGIHAPVPSWAAPKFSFDKFAETARVSGAGALVHVNYGTGDAKEAADWVRYANVTHGYRVRDWAIGEEVYLNGWSGRPPVEPDGHPDRSPAAYARNSIEYAKAMKAVDPTIRVGVELAPYDLAVPDPLGTNQRAKTWDDAVLSTPGLAAVVDFVDIHWYHSRFLSTDAAVLADTAANPPVINALRADLDHASGPGRRIDIVVGETNVNAEDDPRQQTAVGALYLLDNNLSLLENGASNVSWWALYNGPAAAAGGGWGDLGLLSSGDCVTTKDQGDQCEPPVGTPFPTYQTMRLLTTAVKGGGSTLATSSTSPTLTGHAVRRADGALAVVVVNKDPNQAQEFHLSLPGSYRTERTLTWRQHDTALTVQRGLVPAVLAPYSAAVILLKPAR</sequence>
<dbReference type="SUPFAM" id="SSF51445">
    <property type="entry name" value="(Trans)glycosidases"/>
    <property type="match status" value="1"/>
</dbReference>
<feature type="chain" id="PRO_5047160032" description="Alpha-L-arabinofuranosidase" evidence="1">
    <location>
        <begin position="26"/>
        <end position="489"/>
    </location>
</feature>
<feature type="signal peptide" evidence="1">
    <location>
        <begin position="1"/>
        <end position="25"/>
    </location>
</feature>
<keyword evidence="1" id="KW-0732">Signal</keyword>
<name>A0ABN3F0W0_9ACTN</name>
<reference evidence="2 3" key="1">
    <citation type="journal article" date="2019" name="Int. J. Syst. Evol. Microbiol.">
        <title>The Global Catalogue of Microorganisms (GCM) 10K type strain sequencing project: providing services to taxonomists for standard genome sequencing and annotation.</title>
        <authorList>
            <consortium name="The Broad Institute Genomics Platform"/>
            <consortium name="The Broad Institute Genome Sequencing Center for Infectious Disease"/>
            <person name="Wu L."/>
            <person name="Ma J."/>
        </authorList>
    </citation>
    <scope>NUCLEOTIDE SEQUENCE [LARGE SCALE GENOMIC DNA]</scope>
    <source>
        <strain evidence="2 3">JCM 7356</strain>
    </source>
</reference>
<accession>A0ABN3F0W0</accession>
<dbReference type="Proteomes" id="UP001500305">
    <property type="component" value="Unassembled WGS sequence"/>
</dbReference>
<evidence type="ECO:0000313" key="3">
    <source>
        <dbReference type="Proteomes" id="UP001500305"/>
    </source>
</evidence>
<proteinExistence type="predicted"/>
<evidence type="ECO:0000313" key="2">
    <source>
        <dbReference type="EMBL" id="GAA2279196.1"/>
    </source>
</evidence>
<gene>
    <name evidence="2" type="ORF">GCM10010430_76470</name>
</gene>
<dbReference type="PANTHER" id="PTHR43576">
    <property type="entry name" value="ALPHA-L-ARABINOFURANOSIDASE C-RELATED"/>
    <property type="match status" value="1"/>
</dbReference>
<protein>
    <recommendedName>
        <fullName evidence="4">Alpha-L-arabinofuranosidase</fullName>
    </recommendedName>
</protein>
<dbReference type="RefSeq" id="WP_344641174.1">
    <property type="nucleotide sequence ID" value="NZ_BAAATR010000066.1"/>
</dbReference>
<dbReference type="PANTHER" id="PTHR43576:SF3">
    <property type="entry name" value="ALPHA-L-ARABINOFURANOSIDASE C"/>
    <property type="match status" value="1"/>
</dbReference>
<dbReference type="SUPFAM" id="SSF51011">
    <property type="entry name" value="Glycosyl hydrolase domain"/>
    <property type="match status" value="1"/>
</dbReference>
<organism evidence="2 3">
    <name type="scientific">Kitasatospora cystarginea</name>
    <dbReference type="NCBI Taxonomy" id="58350"/>
    <lineage>
        <taxon>Bacteria</taxon>
        <taxon>Bacillati</taxon>
        <taxon>Actinomycetota</taxon>
        <taxon>Actinomycetes</taxon>
        <taxon>Kitasatosporales</taxon>
        <taxon>Streptomycetaceae</taxon>
        <taxon>Kitasatospora</taxon>
    </lineage>
</organism>
<evidence type="ECO:0000256" key="1">
    <source>
        <dbReference type="SAM" id="SignalP"/>
    </source>
</evidence>
<dbReference type="Gene3D" id="2.60.40.1180">
    <property type="entry name" value="Golgi alpha-mannosidase II"/>
    <property type="match status" value="1"/>
</dbReference>
<dbReference type="EMBL" id="BAAATR010000066">
    <property type="protein sequence ID" value="GAA2279196.1"/>
    <property type="molecule type" value="Genomic_DNA"/>
</dbReference>
<comment type="caution">
    <text evidence="2">The sequence shown here is derived from an EMBL/GenBank/DDBJ whole genome shotgun (WGS) entry which is preliminary data.</text>
</comment>
<keyword evidence="3" id="KW-1185">Reference proteome</keyword>
<dbReference type="Gene3D" id="3.20.20.80">
    <property type="entry name" value="Glycosidases"/>
    <property type="match status" value="1"/>
</dbReference>
<dbReference type="InterPro" id="IPR017853">
    <property type="entry name" value="GH"/>
</dbReference>